<evidence type="ECO:0000256" key="11">
    <source>
        <dbReference type="ARBA" id="ARBA00022989"/>
    </source>
</evidence>
<evidence type="ECO:0000259" key="17">
    <source>
        <dbReference type="PROSITE" id="PS51192"/>
    </source>
</evidence>
<evidence type="ECO:0000256" key="15">
    <source>
        <dbReference type="SAM" id="MobiDB-lite"/>
    </source>
</evidence>
<keyword evidence="7" id="KW-0378">Hydrolase</keyword>
<evidence type="ECO:0000256" key="7">
    <source>
        <dbReference type="ARBA" id="ARBA00022801"/>
    </source>
</evidence>
<dbReference type="InterPro" id="IPR050628">
    <property type="entry name" value="SNF2_RAD54_helicase_TF"/>
</dbReference>
<feature type="region of interest" description="Disordered" evidence="15">
    <location>
        <begin position="1"/>
        <end position="159"/>
    </location>
</feature>
<keyword evidence="11 16" id="KW-1133">Transmembrane helix</keyword>
<comment type="subcellular location">
    <subcellularLocation>
        <location evidence="1">Endoplasmic reticulum membrane</location>
        <topology evidence="1">Multi-pass membrane protein</topology>
    </subcellularLocation>
</comment>
<dbReference type="InterPro" id="IPR000330">
    <property type="entry name" value="SNF2_N"/>
</dbReference>
<dbReference type="SUPFAM" id="SSF52540">
    <property type="entry name" value="P-loop containing nucleoside triphosphate hydrolases"/>
    <property type="match status" value="2"/>
</dbReference>
<feature type="coiled-coil region" evidence="14">
    <location>
        <begin position="843"/>
        <end position="898"/>
    </location>
</feature>
<dbReference type="GO" id="GO:0005789">
    <property type="term" value="C:endoplasmic reticulum membrane"/>
    <property type="evidence" value="ECO:0007669"/>
    <property type="project" value="UniProtKB-SubCell"/>
</dbReference>
<keyword evidence="8" id="KW-0256">Endoplasmic reticulum</keyword>
<keyword evidence="12 14" id="KW-0175">Coiled coil</keyword>
<dbReference type="InterPro" id="IPR001650">
    <property type="entry name" value="Helicase_C-like"/>
</dbReference>
<dbReference type="GO" id="GO:0005524">
    <property type="term" value="F:ATP binding"/>
    <property type="evidence" value="ECO:0007669"/>
    <property type="project" value="UniProtKB-KW"/>
</dbReference>
<dbReference type="Gene3D" id="3.40.50.10810">
    <property type="entry name" value="Tandem AAA-ATPase domain"/>
    <property type="match status" value="2"/>
</dbReference>
<evidence type="ECO:0000256" key="14">
    <source>
        <dbReference type="SAM" id="Coils"/>
    </source>
</evidence>
<evidence type="ECO:0000256" key="1">
    <source>
        <dbReference type="ARBA" id="ARBA00004477"/>
    </source>
</evidence>
<evidence type="ECO:0000256" key="5">
    <source>
        <dbReference type="ARBA" id="ARBA00022703"/>
    </source>
</evidence>
<keyword evidence="20" id="KW-1185">Reference proteome</keyword>
<evidence type="ECO:0000259" key="18">
    <source>
        <dbReference type="PROSITE" id="PS51194"/>
    </source>
</evidence>
<dbReference type="AlphaFoldDB" id="A0AAV1Y6I7"/>
<dbReference type="Pfam" id="PF00176">
    <property type="entry name" value="SNF2-rel_dom"/>
    <property type="match status" value="1"/>
</dbReference>
<keyword evidence="10" id="KW-0653">Protein transport</keyword>
<evidence type="ECO:0000256" key="13">
    <source>
        <dbReference type="ARBA" id="ARBA00023136"/>
    </source>
</evidence>
<dbReference type="Pfam" id="PF00271">
    <property type="entry name" value="Helicase_C"/>
    <property type="match status" value="1"/>
</dbReference>
<feature type="compositionally biased region" description="Basic and acidic residues" evidence="15">
    <location>
        <begin position="19"/>
        <end position="28"/>
    </location>
</feature>
<feature type="transmembrane region" description="Helical" evidence="16">
    <location>
        <begin position="778"/>
        <end position="800"/>
    </location>
</feature>
<gene>
    <name evidence="19" type="ORF">LLUT_LOCUS30011</name>
</gene>
<dbReference type="GO" id="GO:0006289">
    <property type="term" value="P:nucleotide-excision repair"/>
    <property type="evidence" value="ECO:0007669"/>
    <property type="project" value="TreeGrafter"/>
</dbReference>
<feature type="transmembrane region" description="Helical" evidence="16">
    <location>
        <begin position="820"/>
        <end position="840"/>
    </location>
</feature>
<dbReference type="PANTHER" id="PTHR45626">
    <property type="entry name" value="TRANSCRIPTION TERMINATION FACTOR 2-RELATED"/>
    <property type="match status" value="1"/>
</dbReference>
<dbReference type="EMBL" id="CAXHTB010000021">
    <property type="protein sequence ID" value="CAL0328951.1"/>
    <property type="molecule type" value="Genomic_DNA"/>
</dbReference>
<protein>
    <submittedName>
        <fullName evidence="19">Uncharacterized protein</fullName>
    </submittedName>
</protein>
<feature type="compositionally biased region" description="Basic residues" evidence="15">
    <location>
        <begin position="146"/>
        <end position="155"/>
    </location>
</feature>
<dbReference type="InterPro" id="IPR038718">
    <property type="entry name" value="SNF2-like_sf"/>
</dbReference>
<organism evidence="19 20">
    <name type="scientific">Lupinus luteus</name>
    <name type="common">European yellow lupine</name>
    <dbReference type="NCBI Taxonomy" id="3873"/>
    <lineage>
        <taxon>Eukaryota</taxon>
        <taxon>Viridiplantae</taxon>
        <taxon>Streptophyta</taxon>
        <taxon>Embryophyta</taxon>
        <taxon>Tracheophyta</taxon>
        <taxon>Spermatophyta</taxon>
        <taxon>Magnoliopsida</taxon>
        <taxon>eudicotyledons</taxon>
        <taxon>Gunneridae</taxon>
        <taxon>Pentapetalae</taxon>
        <taxon>rosids</taxon>
        <taxon>fabids</taxon>
        <taxon>Fabales</taxon>
        <taxon>Fabaceae</taxon>
        <taxon>Papilionoideae</taxon>
        <taxon>50 kb inversion clade</taxon>
        <taxon>genistoids sensu lato</taxon>
        <taxon>core genistoids</taxon>
        <taxon>Genisteae</taxon>
        <taxon>Lupinus</taxon>
    </lineage>
</organism>
<dbReference type="PANTHER" id="PTHR45626:SF12">
    <property type="entry name" value="DNA REPAIR PROTEIN RAD16"/>
    <property type="match status" value="1"/>
</dbReference>
<name>A0AAV1Y6I7_LUPLU</name>
<keyword evidence="3" id="KW-0813">Transport</keyword>
<dbReference type="CDD" id="cd18793">
    <property type="entry name" value="SF2_C_SNF"/>
    <property type="match status" value="1"/>
</dbReference>
<dbReference type="SMART" id="SM00487">
    <property type="entry name" value="DEXDc"/>
    <property type="match status" value="1"/>
</dbReference>
<evidence type="ECO:0000256" key="4">
    <source>
        <dbReference type="ARBA" id="ARBA00022692"/>
    </source>
</evidence>
<comment type="similarity">
    <text evidence="2">Belongs to the BCAP29/BCAP31 family.</text>
</comment>
<evidence type="ECO:0000313" key="19">
    <source>
        <dbReference type="EMBL" id="CAL0328951.1"/>
    </source>
</evidence>
<dbReference type="InterPro" id="IPR014001">
    <property type="entry name" value="Helicase_ATP-bd"/>
</dbReference>
<dbReference type="SMART" id="SM00490">
    <property type="entry name" value="HELICc"/>
    <property type="match status" value="1"/>
</dbReference>
<dbReference type="InterPro" id="IPR027417">
    <property type="entry name" value="P-loop_NTPase"/>
</dbReference>
<dbReference type="InterPro" id="IPR049730">
    <property type="entry name" value="SNF2/RAD54-like_C"/>
</dbReference>
<dbReference type="GO" id="GO:0008094">
    <property type="term" value="F:ATP-dependent activity, acting on DNA"/>
    <property type="evidence" value="ECO:0007669"/>
    <property type="project" value="TreeGrafter"/>
</dbReference>
<evidence type="ECO:0000256" key="6">
    <source>
        <dbReference type="ARBA" id="ARBA00022741"/>
    </source>
</evidence>
<evidence type="ECO:0000256" key="10">
    <source>
        <dbReference type="ARBA" id="ARBA00022927"/>
    </source>
</evidence>
<keyword evidence="4 16" id="KW-0812">Transmembrane</keyword>
<proteinExistence type="inferred from homology"/>
<accession>A0AAV1Y6I7</accession>
<sequence>MELRSHRRRLSESSLSGIGKEKQPKDGIGEGETNSNCSNNTDEEVHDISSDSDFNCEDEEFSVNFIPDLNEEPTSSIGVSDEEDILSDSYDAIEPLFNSGKSQSRRKRKKSDFGEPSDVERVVENGDDEEHLMASQQSDPIDLTKTRKKKKGKRPRKEDSKPVLLWHAWEEGQERWVDENLLEDFDIDHQSEIMNETVEPSSDLTMPLLRYQKEWLAWALKQESSVTKGGILADEMGMGKTIQAIALVLAKREFHQISCEADEPSSSPGSSTVLPAIKGTLVICPVVAVTQWVSEIDRFTLKGSTKVLVYHGAKREKSGEQFSEHDFVITTYSIVESEYRKHMMPPKEECQYCGKLFNPRSLTSHQRYFCGPGATRTDKQAKQIKKKKRDLTKKKLKELKSWDGELEKGFMKKKNLELRSRTKDSDTKDREKSFLHAVKWQRIILDEAHYIKSRHSNTAKAVLALESSYRWALSGTPLQNRVGELYSLYVATPIQSYGYGDCGRRAMILLKHKVLKNIVLRRTKIGRAADLALPPRIVSLRKDSLDIKEQDYYESLYNESQSQFNTYVEANTLMNNYAHIFDLLTRLRQAVDHPYLVVYSATAALRGGNLAGNGNVQQECGLCHDQVEDPVREEIRFMVERDGSAKGIVFSQYTSFLDLINYALNKSGVSCVQLNGQMSLSARDAAIKRFTDDPECKIFLMSLKAGGVALNLTVASHVFLMDPWWNPAVERQAQDRIHRIGQYKPISEMLLILTLLFKTPLRKLVIISLDRLKRGRGPIVVTTVGATLVVVLSSSLYSIAKIQQSTVEAGILNPTDQVLMSNHILEASLMGFVLFLALMIDRLHHYIRELRLLRKTMEAVKKQSRSFEDGKNSHSEEHKALTEEIATLKAKVIELESACEVKGSKAMALDSEVEALRKQSEGFLMEYDRLVADNQHLRSQLEAIDQSSPHLDNRKNI</sequence>
<evidence type="ECO:0000256" key="16">
    <source>
        <dbReference type="SAM" id="Phobius"/>
    </source>
</evidence>
<dbReference type="FunFam" id="1.20.5.110:FF:000011">
    <property type="entry name" value="B-cell receptor-associated protein 29"/>
    <property type="match status" value="1"/>
</dbReference>
<evidence type="ECO:0000256" key="9">
    <source>
        <dbReference type="ARBA" id="ARBA00022840"/>
    </source>
</evidence>
<evidence type="ECO:0000256" key="2">
    <source>
        <dbReference type="ARBA" id="ARBA00007956"/>
    </source>
</evidence>
<evidence type="ECO:0000256" key="3">
    <source>
        <dbReference type="ARBA" id="ARBA00022448"/>
    </source>
</evidence>
<dbReference type="GO" id="GO:0015031">
    <property type="term" value="P:protein transport"/>
    <property type="evidence" value="ECO:0007669"/>
    <property type="project" value="UniProtKB-KW"/>
</dbReference>
<dbReference type="PROSITE" id="PS51192">
    <property type="entry name" value="HELICASE_ATP_BIND_1"/>
    <property type="match status" value="1"/>
</dbReference>
<comment type="caution">
    <text evidence="19">The sequence shown here is derived from an EMBL/GenBank/DDBJ whole genome shotgun (WGS) entry which is preliminary data.</text>
</comment>
<dbReference type="Gene3D" id="1.20.5.110">
    <property type="match status" value="1"/>
</dbReference>
<feature type="domain" description="Helicase ATP-binding" evidence="17">
    <location>
        <begin position="221"/>
        <end position="495"/>
    </location>
</feature>
<dbReference type="CDD" id="cd18008">
    <property type="entry name" value="DEXDc_SHPRH-like"/>
    <property type="match status" value="1"/>
</dbReference>
<reference evidence="19 20" key="1">
    <citation type="submission" date="2024-03" db="EMBL/GenBank/DDBJ databases">
        <authorList>
            <person name="Martinez-Hernandez J."/>
        </authorList>
    </citation>
    <scope>NUCLEOTIDE SEQUENCE [LARGE SCALE GENOMIC DNA]</scope>
</reference>
<dbReference type="GO" id="GO:0016787">
    <property type="term" value="F:hydrolase activity"/>
    <property type="evidence" value="ECO:0007669"/>
    <property type="project" value="UniProtKB-KW"/>
</dbReference>
<dbReference type="Gene3D" id="3.40.50.300">
    <property type="entry name" value="P-loop containing nucleotide triphosphate hydrolases"/>
    <property type="match status" value="1"/>
</dbReference>
<keyword evidence="9" id="KW-0067">ATP-binding</keyword>
<dbReference type="Proteomes" id="UP001497480">
    <property type="component" value="Unassembled WGS sequence"/>
</dbReference>
<keyword evidence="6" id="KW-0547">Nucleotide-binding</keyword>
<keyword evidence="13 16" id="KW-0472">Membrane</keyword>
<evidence type="ECO:0000256" key="8">
    <source>
        <dbReference type="ARBA" id="ARBA00022824"/>
    </source>
</evidence>
<evidence type="ECO:0000313" key="20">
    <source>
        <dbReference type="Proteomes" id="UP001497480"/>
    </source>
</evidence>
<keyword evidence="5" id="KW-0053">Apoptosis</keyword>
<evidence type="ECO:0000256" key="12">
    <source>
        <dbReference type="ARBA" id="ARBA00023054"/>
    </source>
</evidence>
<feature type="domain" description="Helicase C-terminal" evidence="18">
    <location>
        <begin position="630"/>
        <end position="773"/>
    </location>
</feature>
<dbReference type="GO" id="GO:0005634">
    <property type="term" value="C:nucleus"/>
    <property type="evidence" value="ECO:0007669"/>
    <property type="project" value="TreeGrafter"/>
</dbReference>
<dbReference type="PROSITE" id="PS51194">
    <property type="entry name" value="HELICASE_CTER"/>
    <property type="match status" value="1"/>
</dbReference>